<keyword evidence="4" id="KW-1185">Reference proteome</keyword>
<feature type="transmembrane region" description="Helical" evidence="2">
    <location>
        <begin position="41"/>
        <end position="65"/>
    </location>
</feature>
<gene>
    <name evidence="3" type="ORF">DSM101010T_24400</name>
</gene>
<dbReference type="Proteomes" id="UP000503840">
    <property type="component" value="Unassembled WGS sequence"/>
</dbReference>
<keyword evidence="2" id="KW-0812">Transmembrane</keyword>
<dbReference type="EMBL" id="BLVO01000013">
    <property type="protein sequence ID" value="GFM34075.1"/>
    <property type="molecule type" value="Genomic_DNA"/>
</dbReference>
<feature type="compositionally biased region" description="Basic and acidic residues" evidence="1">
    <location>
        <begin position="1"/>
        <end position="15"/>
    </location>
</feature>
<feature type="compositionally biased region" description="Polar residues" evidence="1">
    <location>
        <begin position="253"/>
        <end position="262"/>
    </location>
</feature>
<keyword evidence="2" id="KW-0472">Membrane</keyword>
<name>A0A7J0BLM8_9BACT</name>
<accession>A0A7J0BLM8</accession>
<evidence type="ECO:0000256" key="2">
    <source>
        <dbReference type="SAM" id="Phobius"/>
    </source>
</evidence>
<keyword evidence="2" id="KW-1133">Transmembrane helix</keyword>
<dbReference type="RefSeq" id="WP_243452167.1">
    <property type="nucleotide sequence ID" value="NZ_BLVO01000013.1"/>
</dbReference>
<evidence type="ECO:0000313" key="4">
    <source>
        <dbReference type="Proteomes" id="UP000503840"/>
    </source>
</evidence>
<feature type="region of interest" description="Disordered" evidence="1">
    <location>
        <begin position="1"/>
        <end position="23"/>
    </location>
</feature>
<feature type="transmembrane region" description="Helical" evidence="2">
    <location>
        <begin position="175"/>
        <end position="197"/>
    </location>
</feature>
<comment type="caution">
    <text evidence="3">The sequence shown here is derived from an EMBL/GenBank/DDBJ whole genome shotgun (WGS) entry which is preliminary data.</text>
</comment>
<proteinExistence type="predicted"/>
<dbReference type="AlphaFoldDB" id="A0A7J0BLM8"/>
<evidence type="ECO:0000256" key="1">
    <source>
        <dbReference type="SAM" id="MobiDB-lite"/>
    </source>
</evidence>
<feature type="transmembrane region" description="Helical" evidence="2">
    <location>
        <begin position="85"/>
        <end position="111"/>
    </location>
</feature>
<sequence length="274" mass="29704">MSEKDMQQEPREEAGSAKAASKGTGPGGLGAMLNEKERKSLLAYIALGVIIVEFVVTVVAILHGVTNMQTLPDGAMEYTFPWKAYLVSVFLAPVGVMFIIQIIGMGFSRIIQGDPEFSQTAHELMPEKMKRWVGLVQGMPTIIMLAGLLLVGLVLYNMDVVMNFLLKLGETAAELALWVGIGLFAAWLISYIAKLWLMYRTRKMTEEYAFRREVLERTGIAIIDGKTAITADGRMLTAGGESTGKTIEALPVGSSSGGNQMPRSLPAGPSNVDE</sequence>
<feature type="region of interest" description="Disordered" evidence="1">
    <location>
        <begin position="250"/>
        <end position="274"/>
    </location>
</feature>
<protein>
    <submittedName>
        <fullName evidence="3">Uncharacterized protein</fullName>
    </submittedName>
</protein>
<organism evidence="3 4">
    <name type="scientific">Desulfovibrio subterraneus</name>
    <dbReference type="NCBI Taxonomy" id="2718620"/>
    <lineage>
        <taxon>Bacteria</taxon>
        <taxon>Pseudomonadati</taxon>
        <taxon>Thermodesulfobacteriota</taxon>
        <taxon>Desulfovibrionia</taxon>
        <taxon>Desulfovibrionales</taxon>
        <taxon>Desulfovibrionaceae</taxon>
        <taxon>Desulfovibrio</taxon>
    </lineage>
</organism>
<evidence type="ECO:0000313" key="3">
    <source>
        <dbReference type="EMBL" id="GFM34075.1"/>
    </source>
</evidence>
<feature type="transmembrane region" description="Helical" evidence="2">
    <location>
        <begin position="132"/>
        <end position="155"/>
    </location>
</feature>
<reference evidence="3 4" key="1">
    <citation type="submission" date="2020-05" db="EMBL/GenBank/DDBJ databases">
        <title>Draft genome sequence of Desulfovibrio sp. strain HN2T.</title>
        <authorList>
            <person name="Ueno A."/>
            <person name="Tamazawa S."/>
            <person name="Tamamura S."/>
            <person name="Murakami T."/>
            <person name="Kiyama T."/>
            <person name="Inomata H."/>
            <person name="Amano Y."/>
            <person name="Miyakawa K."/>
            <person name="Tamaki H."/>
            <person name="Naganuma T."/>
            <person name="Kaneko K."/>
        </authorList>
    </citation>
    <scope>NUCLEOTIDE SEQUENCE [LARGE SCALE GENOMIC DNA]</scope>
    <source>
        <strain evidence="3 4">HN2</strain>
    </source>
</reference>